<organism evidence="1 2">
    <name type="scientific">Oncorhynchus kisutch</name>
    <name type="common">Coho salmon</name>
    <name type="synonym">Salmo kisutch</name>
    <dbReference type="NCBI Taxonomy" id="8019"/>
    <lineage>
        <taxon>Eukaryota</taxon>
        <taxon>Metazoa</taxon>
        <taxon>Chordata</taxon>
        <taxon>Craniata</taxon>
        <taxon>Vertebrata</taxon>
        <taxon>Euteleostomi</taxon>
        <taxon>Actinopterygii</taxon>
        <taxon>Neopterygii</taxon>
        <taxon>Teleostei</taxon>
        <taxon>Protacanthopterygii</taxon>
        <taxon>Salmoniformes</taxon>
        <taxon>Salmonidae</taxon>
        <taxon>Salmoninae</taxon>
        <taxon>Oncorhynchus</taxon>
    </lineage>
</organism>
<dbReference type="SUPFAM" id="SSF55753">
    <property type="entry name" value="Actin depolymerizing proteins"/>
    <property type="match status" value="1"/>
</dbReference>
<reference evidence="1" key="1">
    <citation type="submission" date="2025-08" db="UniProtKB">
        <authorList>
            <consortium name="Ensembl"/>
        </authorList>
    </citation>
    <scope>IDENTIFICATION</scope>
</reference>
<protein>
    <recommendedName>
        <fullName evidence="3">Cofilin-2</fullName>
    </recommendedName>
</protein>
<keyword evidence="2" id="KW-1185">Reference proteome</keyword>
<dbReference type="AlphaFoldDB" id="A0A8C7KGM1"/>
<dbReference type="Gene3D" id="3.40.20.10">
    <property type="entry name" value="Severin"/>
    <property type="match status" value="1"/>
</dbReference>
<dbReference type="GeneTree" id="ENSGT00940000168933"/>
<evidence type="ECO:0000313" key="2">
    <source>
        <dbReference type="Proteomes" id="UP000694557"/>
    </source>
</evidence>
<dbReference type="InterPro" id="IPR029006">
    <property type="entry name" value="ADF-H/Gelsolin-like_dom_sf"/>
</dbReference>
<dbReference type="Proteomes" id="UP000694557">
    <property type="component" value="Unassembled WGS sequence"/>
</dbReference>
<sequence>MASGVTVTDEVITVFNVMKVRKAQANEDEKKKRKKAVLFCLSEDKNNIILEAGKEILTGSSVVTLEGGPV</sequence>
<accession>A0A8C7KGM1</accession>
<name>A0A8C7KGM1_ONCKI</name>
<reference evidence="1" key="2">
    <citation type="submission" date="2025-09" db="UniProtKB">
        <authorList>
            <consortium name="Ensembl"/>
        </authorList>
    </citation>
    <scope>IDENTIFICATION</scope>
</reference>
<dbReference type="Ensembl" id="ENSOKIT00005109380.1">
    <property type="protein sequence ID" value="ENSOKIP00005102091.1"/>
    <property type="gene ID" value="ENSOKIG00005044913.1"/>
</dbReference>
<evidence type="ECO:0008006" key="3">
    <source>
        <dbReference type="Google" id="ProtNLM"/>
    </source>
</evidence>
<proteinExistence type="predicted"/>
<evidence type="ECO:0000313" key="1">
    <source>
        <dbReference type="Ensembl" id="ENSOKIP00005102091.1"/>
    </source>
</evidence>